<dbReference type="AlphaFoldDB" id="A0A161PYQ9"/>
<dbReference type="Proteomes" id="UP000075806">
    <property type="component" value="Unassembled WGS sequence"/>
</dbReference>
<dbReference type="GO" id="GO:0036297">
    <property type="term" value="P:interstrand cross-link repair"/>
    <property type="evidence" value="ECO:0007669"/>
    <property type="project" value="TreeGrafter"/>
</dbReference>
<dbReference type="SMART" id="SM00490">
    <property type="entry name" value="HELICc"/>
    <property type="match status" value="1"/>
</dbReference>
<evidence type="ECO:0000259" key="1">
    <source>
        <dbReference type="PROSITE" id="PS51194"/>
    </source>
</evidence>
<name>A0A161PYQ9_9BACI</name>
<dbReference type="PROSITE" id="PS51194">
    <property type="entry name" value="HELICASE_CTER"/>
    <property type="match status" value="1"/>
</dbReference>
<gene>
    <name evidence="2" type="ORF">AZF04_11085</name>
</gene>
<dbReference type="STRING" id="519424.AZF04_11085"/>
<protein>
    <recommendedName>
        <fullName evidence="1">Helicase C-terminal domain-containing protein</fullName>
    </recommendedName>
</protein>
<dbReference type="PANTHER" id="PTHR47957:SF3">
    <property type="entry name" value="ATP-DEPENDENT HELICASE HRQ1"/>
    <property type="match status" value="1"/>
</dbReference>
<dbReference type="GO" id="GO:0043138">
    <property type="term" value="F:3'-5' DNA helicase activity"/>
    <property type="evidence" value="ECO:0007669"/>
    <property type="project" value="TreeGrafter"/>
</dbReference>
<dbReference type="SUPFAM" id="SSF52540">
    <property type="entry name" value="P-loop containing nucleoside triphosphate hydrolases"/>
    <property type="match status" value="2"/>
</dbReference>
<organism evidence="2 3">
    <name type="scientific">Alkalihalobacillus trypoxylicola</name>
    <dbReference type="NCBI Taxonomy" id="519424"/>
    <lineage>
        <taxon>Bacteria</taxon>
        <taxon>Bacillati</taxon>
        <taxon>Bacillota</taxon>
        <taxon>Bacilli</taxon>
        <taxon>Bacillales</taxon>
        <taxon>Bacillaceae</taxon>
        <taxon>Alkalihalobacillus</taxon>
    </lineage>
</organism>
<dbReference type="Gene3D" id="3.40.50.300">
    <property type="entry name" value="P-loop containing nucleotide triphosphate hydrolases"/>
    <property type="match status" value="1"/>
</dbReference>
<evidence type="ECO:0000313" key="3">
    <source>
        <dbReference type="Proteomes" id="UP000075806"/>
    </source>
</evidence>
<proteinExistence type="predicted"/>
<reference evidence="2" key="1">
    <citation type="submission" date="2016-02" db="EMBL/GenBank/DDBJ databases">
        <title>Genome sequence of Bacillus trypoxylicola KCTC 13244(T).</title>
        <authorList>
            <person name="Jeong H."/>
            <person name="Park S.-H."/>
            <person name="Choi S.-K."/>
        </authorList>
    </citation>
    <scope>NUCLEOTIDE SEQUENCE [LARGE SCALE GENOMIC DNA]</scope>
    <source>
        <strain evidence="2">KCTC 13244</strain>
    </source>
</reference>
<keyword evidence="3" id="KW-1185">Reference proteome</keyword>
<dbReference type="Pfam" id="PF00271">
    <property type="entry name" value="Helicase_C"/>
    <property type="match status" value="1"/>
</dbReference>
<feature type="domain" description="Helicase C-terminal" evidence="1">
    <location>
        <begin position="893"/>
        <end position="1053"/>
    </location>
</feature>
<dbReference type="CDD" id="cd18785">
    <property type="entry name" value="SF2_C"/>
    <property type="match status" value="1"/>
</dbReference>
<sequence>MGLEINIENRDELIDNIKQELIGPVKVNKDKMSPLKVTQNVVFSNRDETYRKYYNSQTLEEIIQVNPPLLQYSVGVIFPFETASDEVLTQEKDLTEINDESEEKFITKDGIKNIETLIERGSSFNLNKEVDEEENVDLMPQKNDFSPASLALSYYVQLENENSKINIEINGGSYKNFTISLADGKKLNKWWARETVNIDPIKLSKKDLIEKSTHTKSINVNGLTLQLLLFSRNYGDNKFLITISLTNRTPVTSDNLIEECCLFQSEISITLSDYIQNQFCPYPSSTTTSTSELDEEESSNRLLYREAQTFALGHGCSANWFKDKDRRYIERISSTFLPEYEAISMTPDITDQYGNTYAISMLELAEIVPNSDTIEEILSNLVETYEKWIDIKEKEVASLQVEYGNTPKNHLEKCRESAQRMKRGIELLKKDENVRKAFKLANYAMAIQQVVGTNIRDGEVKDNDISFYQEIEFSEIPGYNDIFRRGKGNWRAFQVAFFLMSIPSVAEGNSIDREVVDLIWFPTGGGKTEAYLGVAAFSMFLKRLKDNNDTGTDIIMRYTLRLLTTDQFQRSSRLICAMEMLRKKFSEDLGGTPFSIGIWLGSKVTPNQNEGSHGAKEQLKQWKEGNDSKSFIVKSCPWCGAKLGKYTVKDETVSKGLASRRKKTMKKEERIFGYDYSRNNKELTIYCPDEKCPFHNKVDVYIVDESIYENQPTFIIGTIDKFAMLSWKPEARALFGIDMTGKRQYSPPNLIIQDELHLISGPLGSMTGMYEILIEELSTDRRTGNSIKPKIICSTATIRRYEEQIMALYGRDKNQAKLFPSPGLSHDDSFFAKVAVDENNLPAKGRKYVGVYSPVIGMQMLQVKIYSILLQSVMNFHEDKRDPFWTLLSFFNSLRELGGALTLLQTDIPSYLNQVRKKHNITDRNQTRWLNNFLELTSRLDSGEVSDVIHKLKDKKNSIDVCLASNIIEVGVDIDRLSLMIVVGQPKNTAQYIQVTGRVGRNWKERPGLVVTLYKTGISRDKSHFEHFREYHERLYSKVEPTSVTPYSDPCINRSLYGLIIGYLRQLHDEQVAQSPEYVREHINSLNSFKDLLLNRVKLIDPKQTPVVKENFDIYVKHIMNLGATSWEEKSDGGYFLMYQSGSYIEERYKGTALPVPMSMRNVDASCQGEVTNSYLVKELEEILV</sequence>
<accession>A0A161PYQ9</accession>
<evidence type="ECO:0000313" key="2">
    <source>
        <dbReference type="EMBL" id="KYG27724.1"/>
    </source>
</evidence>
<dbReference type="EMBL" id="LTAO01000036">
    <property type="protein sequence ID" value="KYG27724.1"/>
    <property type="molecule type" value="Genomic_DNA"/>
</dbReference>
<dbReference type="InterPro" id="IPR001650">
    <property type="entry name" value="Helicase_C-like"/>
</dbReference>
<dbReference type="InterPro" id="IPR027417">
    <property type="entry name" value="P-loop_NTPase"/>
</dbReference>
<dbReference type="RefSeq" id="WP_061949853.1">
    <property type="nucleotide sequence ID" value="NZ_LTAO01000036.1"/>
</dbReference>
<comment type="caution">
    <text evidence="2">The sequence shown here is derived from an EMBL/GenBank/DDBJ whole genome shotgun (WGS) entry which is preliminary data.</text>
</comment>
<dbReference type="GO" id="GO:0006289">
    <property type="term" value="P:nucleotide-excision repair"/>
    <property type="evidence" value="ECO:0007669"/>
    <property type="project" value="TreeGrafter"/>
</dbReference>
<dbReference type="OrthoDB" id="713315at2"/>
<dbReference type="PANTHER" id="PTHR47957">
    <property type="entry name" value="ATP-DEPENDENT HELICASE HRQ1"/>
    <property type="match status" value="1"/>
</dbReference>